<dbReference type="Gene3D" id="1.20.1270.90">
    <property type="entry name" value="AF1782-like"/>
    <property type="match status" value="1"/>
</dbReference>
<evidence type="ECO:0000259" key="1">
    <source>
        <dbReference type="Pfam" id="PF04010"/>
    </source>
</evidence>
<sequence>MELTPKYVQGLIEKTSKALESLEVLEGGKAVYDMALSYRDDAKHFAEKGELVTALAAVEYSHGLLDGAVGSGAMKVLENEELFVF</sequence>
<name>A0A832V3X6_9ARCH</name>
<accession>A0A832V3X6</accession>
<dbReference type="SUPFAM" id="SSF158372">
    <property type="entry name" value="AF1782-like"/>
    <property type="match status" value="1"/>
</dbReference>
<gene>
    <name evidence="2" type="ORF">H1011_01840</name>
</gene>
<dbReference type="Proteomes" id="UP000604391">
    <property type="component" value="Unassembled WGS sequence"/>
</dbReference>
<reference evidence="2 3" key="1">
    <citation type="journal article" name="Nat. Commun.">
        <title>Undinarchaeota illuminate DPANN phylogeny and the impact of gene transfer on archaeal evolution.</title>
        <authorList>
            <person name="Dombrowski N."/>
            <person name="Williams T.A."/>
            <person name="Sun J."/>
            <person name="Woodcroft B.J."/>
            <person name="Lee J.H."/>
            <person name="Minh B.Q."/>
            <person name="Rinke C."/>
            <person name="Spang A."/>
        </authorList>
    </citation>
    <scope>NUCLEOTIDE SEQUENCE [LARGE SCALE GENOMIC DNA]</scope>
    <source>
        <strain evidence="2">MAG_bin17</strain>
    </source>
</reference>
<evidence type="ECO:0000313" key="3">
    <source>
        <dbReference type="Proteomes" id="UP000604391"/>
    </source>
</evidence>
<proteinExistence type="predicted"/>
<keyword evidence="3" id="KW-1185">Reference proteome</keyword>
<organism evidence="2 3">
    <name type="scientific">Candidatus Undinarchaeum marinum</name>
    <dbReference type="NCBI Taxonomy" id="2756141"/>
    <lineage>
        <taxon>Archaea</taxon>
        <taxon>Candidatus Undinarchaeota</taxon>
        <taxon>Candidatus Undinarchaeia</taxon>
        <taxon>Candidatus Undinarchaeales</taxon>
        <taxon>Candidatus Undinarchaeaceae</taxon>
        <taxon>Candidatus Undinarchaeum</taxon>
    </lineage>
</organism>
<evidence type="ECO:0000313" key="2">
    <source>
        <dbReference type="EMBL" id="HIJ99549.1"/>
    </source>
</evidence>
<dbReference type="InterPro" id="IPR023140">
    <property type="entry name" value="DUF357"/>
</dbReference>
<dbReference type="EMBL" id="DVAD01000011">
    <property type="protein sequence ID" value="HIJ99549.1"/>
    <property type="molecule type" value="Genomic_DNA"/>
</dbReference>
<dbReference type="AlphaFoldDB" id="A0A832V3X6"/>
<protein>
    <submittedName>
        <fullName evidence="2">DUF357 domain-containing protein</fullName>
    </submittedName>
</protein>
<comment type="caution">
    <text evidence="2">The sequence shown here is derived from an EMBL/GenBank/DDBJ whole genome shotgun (WGS) entry which is preliminary data.</text>
</comment>
<dbReference type="InterPro" id="IPR036809">
    <property type="entry name" value="AF1782-like_sf"/>
</dbReference>
<dbReference type="Pfam" id="PF04010">
    <property type="entry name" value="DUF357"/>
    <property type="match status" value="1"/>
</dbReference>
<feature type="domain" description="DUF357" evidence="1">
    <location>
        <begin position="15"/>
        <end position="69"/>
    </location>
</feature>